<sequence length="889" mass="96388">MSCKHDCEKPALFPAVIDNRPGLERIGYRIGDYARYREVMLAALNQAPALRGWTHRGADDPGIALLEGAAEVAEVLTFYQELYANEAYLRTADWSESITDLVALTGYRPAPGVGGEAVFAVAIEGDKPVTVPAGFGFKAPLADADSPAEFESLEVVSAHPALNQFHLYRPRKPATDVNAALSRLELTAVDGVDDMASREAVSFSPGDRLMLVPDTSQWDRGGGSYDAGAPQLRAEIAIVKETEQILNRIIVHLEGALINDYGSAAVRAYKIDRSFRHFGHTAPNTVGEVDANGVYTAVATEFDRYIAQTDSSGDDTVYSTLARQDIPLDAEVDDLAAGTPLICEGTTHFDGQSTPVPFTVVRNIDSIRSDTLTWGGVSGSTTVVALDQRLIANLSIYNEEADIRKLRFHETVSPELTLSAPADWHDGAFPDTRVEFYGTHKQARALAGRDLLLAHDDGRVQQLSVVSGKDDFDSAGRDAVNPWMWPVTLDSAPPFPREDFDERDPRVMVYGNLVPADQGMTQDEAVLGSGDGRRRFQTFKLPKGPLTHFIDASATPAEVPELTVYVDGVRWQRVPVLFGQGPKDRVYVVRHDDEGDSYIQFGDGKTGARLPSGQGNVVALWRVGIAARGRLEADATPSAVGKLKPLDEVFLPGTVVVGGEPESAESARENAPPRMQSLGRMVALADYEVEAAALPGVEKVRARYAAPGSSPQVRVVVLTAGGEPAETQSVQETLNAYNRCRGPARYPVVVVRGLRQYLHIGLTVGFDSARRREDMETAALEALGVTVVDGTDNETGLLALEQRQFGEDLHRSQVIAAVQQVEGVRWVRADAFQPIALGTPPETDPEELPVPPDHLQAKVACPRDRVLTLYRDHLRLAFVGDADAGECDS</sequence>
<proteinExistence type="predicted"/>
<evidence type="ECO:0008006" key="3">
    <source>
        <dbReference type="Google" id="ProtNLM"/>
    </source>
</evidence>
<dbReference type="EMBL" id="JACHXP010000018">
    <property type="protein sequence ID" value="MBB3191865.1"/>
    <property type="molecule type" value="Genomic_DNA"/>
</dbReference>
<dbReference type="RefSeq" id="WP_183326938.1">
    <property type="nucleotide sequence ID" value="NZ_JACHXP010000018.1"/>
</dbReference>
<keyword evidence="2" id="KW-1185">Reference proteome</keyword>
<organism evidence="1 2">
    <name type="scientific">Halomonas cerina</name>
    <dbReference type="NCBI Taxonomy" id="447424"/>
    <lineage>
        <taxon>Bacteria</taxon>
        <taxon>Pseudomonadati</taxon>
        <taxon>Pseudomonadota</taxon>
        <taxon>Gammaproteobacteria</taxon>
        <taxon>Oceanospirillales</taxon>
        <taxon>Halomonadaceae</taxon>
        <taxon>Halomonas</taxon>
    </lineage>
</organism>
<dbReference type="Proteomes" id="UP000547614">
    <property type="component" value="Unassembled WGS sequence"/>
</dbReference>
<protein>
    <recommendedName>
        <fullName evidence="3">Baseplate assembly protein</fullName>
    </recommendedName>
</protein>
<gene>
    <name evidence="1" type="ORF">FHR94_003139</name>
</gene>
<evidence type="ECO:0000313" key="2">
    <source>
        <dbReference type="Proteomes" id="UP000547614"/>
    </source>
</evidence>
<reference evidence="1 2" key="1">
    <citation type="submission" date="2020-08" db="EMBL/GenBank/DDBJ databases">
        <title>Genomic Encyclopedia of Type Strains, Phase III (KMG-III): the genomes of soil and plant-associated and newly described type strains.</title>
        <authorList>
            <person name="Whitman W."/>
        </authorList>
    </citation>
    <scope>NUCLEOTIDE SEQUENCE [LARGE SCALE GENOMIC DNA]</scope>
    <source>
        <strain evidence="1 2">CECT 7282</strain>
    </source>
</reference>
<evidence type="ECO:0000313" key="1">
    <source>
        <dbReference type="EMBL" id="MBB3191865.1"/>
    </source>
</evidence>
<dbReference type="AlphaFoldDB" id="A0A839VCX1"/>
<comment type="caution">
    <text evidence="1">The sequence shown here is derived from an EMBL/GenBank/DDBJ whole genome shotgun (WGS) entry which is preliminary data.</text>
</comment>
<name>A0A839VCX1_9GAMM</name>
<accession>A0A839VCX1</accession>